<gene>
    <name evidence="2" type="ORF">SCLCIDRAFT_1214510</name>
</gene>
<sequence length="385" mass="43157">MVKAYPPRVIDIQRIPSQRASFHRGQSPVHQTNDNVVLISKADDSDGTSHHISVECPPAFEHKDAQLKSSTPRRWQTCRTQRGFEGAWWSKNALWNQECSRPSGAGDVSSDNSLPRPNRYDLEGAWWSKNAWCNRGGDIRSNTKEVSYDDPLLVTNGSSQPSLTRTNDSPEKFTPVTSMRGQYSNQTDEFCYDESAYGFSSRVKGSGDEIAEGENSRTPSGRQPDMNYEDVNNVPACPPVFHSSRSIRRSSITLCSQVTHSEGSLVQPGIGSPRVPFNTPFVTEFALLNIPSSTSCDGGFPKTLPSTPSYMSNRDAKAIDEWLVPYNNVSHVPAFRGRLDRLRNFVKRVLNFSRADIRSRIVPTFWDPSVERCKDRLNCEKSSEI</sequence>
<dbReference type="AlphaFoldDB" id="A0A0C3E4L5"/>
<feature type="compositionally biased region" description="Polar residues" evidence="1">
    <location>
        <begin position="155"/>
        <end position="167"/>
    </location>
</feature>
<reference evidence="2 3" key="1">
    <citation type="submission" date="2014-04" db="EMBL/GenBank/DDBJ databases">
        <authorList>
            <consortium name="DOE Joint Genome Institute"/>
            <person name="Kuo A."/>
            <person name="Kohler A."/>
            <person name="Nagy L.G."/>
            <person name="Floudas D."/>
            <person name="Copeland A."/>
            <person name="Barry K.W."/>
            <person name="Cichocki N."/>
            <person name="Veneault-Fourrey C."/>
            <person name="LaButti K."/>
            <person name="Lindquist E.A."/>
            <person name="Lipzen A."/>
            <person name="Lundell T."/>
            <person name="Morin E."/>
            <person name="Murat C."/>
            <person name="Sun H."/>
            <person name="Tunlid A."/>
            <person name="Henrissat B."/>
            <person name="Grigoriev I.V."/>
            <person name="Hibbett D.S."/>
            <person name="Martin F."/>
            <person name="Nordberg H.P."/>
            <person name="Cantor M.N."/>
            <person name="Hua S.X."/>
        </authorList>
    </citation>
    <scope>NUCLEOTIDE SEQUENCE [LARGE SCALE GENOMIC DNA]</scope>
    <source>
        <strain evidence="2 3">Foug A</strain>
    </source>
</reference>
<protein>
    <submittedName>
        <fullName evidence="2">Uncharacterized protein</fullName>
    </submittedName>
</protein>
<name>A0A0C3E4L5_9AGAM</name>
<accession>A0A0C3E4L5</accession>
<proteinExistence type="predicted"/>
<dbReference type="Proteomes" id="UP000053989">
    <property type="component" value="Unassembled WGS sequence"/>
</dbReference>
<evidence type="ECO:0000313" key="3">
    <source>
        <dbReference type="Proteomes" id="UP000053989"/>
    </source>
</evidence>
<dbReference type="HOGENOM" id="CLU_717982_0_0_1"/>
<feature type="region of interest" description="Disordered" evidence="1">
    <location>
        <begin position="150"/>
        <end position="178"/>
    </location>
</feature>
<feature type="region of interest" description="Disordered" evidence="1">
    <location>
        <begin position="203"/>
        <end position="225"/>
    </location>
</feature>
<organism evidence="2 3">
    <name type="scientific">Scleroderma citrinum Foug A</name>
    <dbReference type="NCBI Taxonomy" id="1036808"/>
    <lineage>
        <taxon>Eukaryota</taxon>
        <taxon>Fungi</taxon>
        <taxon>Dikarya</taxon>
        <taxon>Basidiomycota</taxon>
        <taxon>Agaricomycotina</taxon>
        <taxon>Agaricomycetes</taxon>
        <taxon>Agaricomycetidae</taxon>
        <taxon>Boletales</taxon>
        <taxon>Sclerodermatineae</taxon>
        <taxon>Sclerodermataceae</taxon>
        <taxon>Scleroderma</taxon>
    </lineage>
</organism>
<evidence type="ECO:0000313" key="2">
    <source>
        <dbReference type="EMBL" id="KIM62976.1"/>
    </source>
</evidence>
<keyword evidence="3" id="KW-1185">Reference proteome</keyword>
<dbReference type="InParanoid" id="A0A0C3E4L5"/>
<evidence type="ECO:0000256" key="1">
    <source>
        <dbReference type="SAM" id="MobiDB-lite"/>
    </source>
</evidence>
<reference evidence="3" key="2">
    <citation type="submission" date="2015-01" db="EMBL/GenBank/DDBJ databases">
        <title>Evolutionary Origins and Diversification of the Mycorrhizal Mutualists.</title>
        <authorList>
            <consortium name="DOE Joint Genome Institute"/>
            <consortium name="Mycorrhizal Genomics Consortium"/>
            <person name="Kohler A."/>
            <person name="Kuo A."/>
            <person name="Nagy L.G."/>
            <person name="Floudas D."/>
            <person name="Copeland A."/>
            <person name="Barry K.W."/>
            <person name="Cichocki N."/>
            <person name="Veneault-Fourrey C."/>
            <person name="LaButti K."/>
            <person name="Lindquist E.A."/>
            <person name="Lipzen A."/>
            <person name="Lundell T."/>
            <person name="Morin E."/>
            <person name="Murat C."/>
            <person name="Riley R."/>
            <person name="Ohm R."/>
            <person name="Sun H."/>
            <person name="Tunlid A."/>
            <person name="Henrissat B."/>
            <person name="Grigoriev I.V."/>
            <person name="Hibbett D.S."/>
            <person name="Martin F."/>
        </authorList>
    </citation>
    <scope>NUCLEOTIDE SEQUENCE [LARGE SCALE GENOMIC DNA]</scope>
    <source>
        <strain evidence="3">Foug A</strain>
    </source>
</reference>
<dbReference type="EMBL" id="KN822038">
    <property type="protein sequence ID" value="KIM62976.1"/>
    <property type="molecule type" value="Genomic_DNA"/>
</dbReference>